<evidence type="ECO:0008006" key="4">
    <source>
        <dbReference type="Google" id="ProtNLM"/>
    </source>
</evidence>
<dbReference type="EMBL" id="CP012661">
    <property type="protein sequence ID" value="AMY70715.1"/>
    <property type="molecule type" value="Genomic_DNA"/>
</dbReference>
<feature type="region of interest" description="Disordered" evidence="1">
    <location>
        <begin position="53"/>
        <end position="94"/>
    </location>
</feature>
<protein>
    <recommendedName>
        <fullName evidence="4">DUF1178 family protein</fullName>
    </recommendedName>
</protein>
<sequence>MIRYALTCPKDHSFESWFQSAEAFDRLAALGQVTCAVCGASGVSKSLMAPSVRAARKAGEAEPQPRPLSTPRTRPKRRWRRCAARSRKTRNMSA</sequence>
<gene>
    <name evidence="2" type="ORF">AKL17_3491</name>
</gene>
<evidence type="ECO:0000313" key="3">
    <source>
        <dbReference type="Proteomes" id="UP000076128"/>
    </source>
</evidence>
<evidence type="ECO:0000256" key="1">
    <source>
        <dbReference type="SAM" id="MobiDB-lite"/>
    </source>
</evidence>
<dbReference type="Pfam" id="PF06676">
    <property type="entry name" value="DUF1178"/>
    <property type="match status" value="1"/>
</dbReference>
<evidence type="ECO:0000313" key="2">
    <source>
        <dbReference type="EMBL" id="AMY70715.1"/>
    </source>
</evidence>
<accession>A0A159Z5Z6</accession>
<reference evidence="2 3" key="1">
    <citation type="submission" date="2015-09" db="EMBL/GenBank/DDBJ databases">
        <title>Complete genome sequence of Defluviimonas alba cai42t isolated from an oilfield in Xinjiang.</title>
        <authorList>
            <person name="Geng S."/>
            <person name="Pan X."/>
            <person name="Wu X."/>
        </authorList>
    </citation>
    <scope>NUCLEOTIDE SEQUENCE [LARGE SCALE GENOMIC DNA]</scope>
    <source>
        <strain evidence="3">cai42</strain>
    </source>
</reference>
<dbReference type="Proteomes" id="UP000076128">
    <property type="component" value="Chromosome"/>
</dbReference>
<proteinExistence type="predicted"/>
<dbReference type="KEGG" id="daa:AKL17_3491"/>
<feature type="compositionally biased region" description="Basic residues" evidence="1">
    <location>
        <begin position="73"/>
        <end position="94"/>
    </location>
</feature>
<organism evidence="2 3">
    <name type="scientific">Frigidibacter mobilis</name>
    <dbReference type="NCBI Taxonomy" id="1335048"/>
    <lineage>
        <taxon>Bacteria</taxon>
        <taxon>Pseudomonadati</taxon>
        <taxon>Pseudomonadota</taxon>
        <taxon>Alphaproteobacteria</taxon>
        <taxon>Rhodobacterales</taxon>
        <taxon>Paracoccaceae</taxon>
        <taxon>Frigidibacter</taxon>
    </lineage>
</organism>
<dbReference type="AlphaFoldDB" id="A0A159Z5Z6"/>
<name>A0A159Z5Z6_9RHOB</name>
<keyword evidence="3" id="KW-1185">Reference proteome</keyword>
<dbReference type="InterPro" id="IPR009562">
    <property type="entry name" value="DUF1178"/>
</dbReference>
<dbReference type="STRING" id="1335048.AKL17_3491"/>